<organism evidence="2 3">
    <name type="scientific">Oryza sativa subsp. japonica</name>
    <name type="common">Rice</name>
    <dbReference type="NCBI Taxonomy" id="39947"/>
    <lineage>
        <taxon>Eukaryota</taxon>
        <taxon>Viridiplantae</taxon>
        <taxon>Streptophyta</taxon>
        <taxon>Embryophyta</taxon>
        <taxon>Tracheophyta</taxon>
        <taxon>Spermatophyta</taxon>
        <taxon>Magnoliopsida</taxon>
        <taxon>Liliopsida</taxon>
        <taxon>Poales</taxon>
        <taxon>Poaceae</taxon>
        <taxon>BOP clade</taxon>
        <taxon>Oryzoideae</taxon>
        <taxon>Oryzeae</taxon>
        <taxon>Oryzinae</taxon>
        <taxon>Oryza</taxon>
        <taxon>Oryza sativa</taxon>
    </lineage>
</organism>
<dbReference type="EMBL" id="AP003920">
    <property type="protein sequence ID" value="BAD09031.1"/>
    <property type="molecule type" value="Genomic_DNA"/>
</dbReference>
<accession>Q6YZF1</accession>
<proteinExistence type="predicted"/>
<dbReference type="Proteomes" id="UP000000763">
    <property type="component" value="Chromosome 8"/>
</dbReference>
<dbReference type="AlphaFoldDB" id="Q6YZF1"/>
<evidence type="ECO:0000313" key="1">
    <source>
        <dbReference type="EMBL" id="BAD09031.1"/>
    </source>
</evidence>
<gene>
    <name evidence="1" type="ORF">OJ1789_C07.26</name>
    <name evidence="2" type="ORF">P0702E04.4</name>
</gene>
<reference evidence="2" key="2">
    <citation type="submission" date="2002-07" db="EMBL/GenBank/DDBJ databases">
        <title>Oryza sativa nipponbare(GA3) genomic DNA, chromosome 8, PAC clone:P0702E04.</title>
        <authorList>
            <person name="Sasaki T."/>
            <person name="Matsumoto T."/>
            <person name="Katayose Y."/>
        </authorList>
    </citation>
    <scope>NUCLEOTIDE SEQUENCE</scope>
</reference>
<reference evidence="3" key="4">
    <citation type="journal article" date="2008" name="Nucleic Acids Res.">
        <title>The rice annotation project database (RAP-DB): 2008 update.</title>
        <authorList>
            <consortium name="The rice annotation project (RAP)"/>
        </authorList>
    </citation>
    <scope>GENOME REANNOTATION</scope>
    <source>
        <strain evidence="3">cv. Nipponbare</strain>
    </source>
</reference>
<sequence>MDIIVFRCRLVMPPPTSAFIFTTARLRYQFASVAADSCSLHHGDATLSSWWSDFIFIIFGTGKLYCCYFANELGNNINSPPIICLHGWPTTQLPIEDLIVIIGCYIAIDWITDIVIFINILSSLINIANSAAVDGKLRHHSRLSLLPLIIITVGCVCHRRLFSSSS</sequence>
<evidence type="ECO:0000313" key="3">
    <source>
        <dbReference type="Proteomes" id="UP000000763"/>
    </source>
</evidence>
<protein>
    <submittedName>
        <fullName evidence="2">HGWP repeat containing protein-like</fullName>
    </submittedName>
</protein>
<reference evidence="3" key="3">
    <citation type="journal article" date="2005" name="Nature">
        <title>The map-based sequence of the rice genome.</title>
        <authorList>
            <consortium name="International rice genome sequencing project (IRGSP)"/>
            <person name="Matsumoto T."/>
            <person name="Wu J."/>
            <person name="Kanamori H."/>
            <person name="Katayose Y."/>
            <person name="Fujisawa M."/>
            <person name="Namiki N."/>
            <person name="Mizuno H."/>
            <person name="Yamamoto K."/>
            <person name="Antonio B.A."/>
            <person name="Baba T."/>
            <person name="Sakata K."/>
            <person name="Nagamura Y."/>
            <person name="Aoki H."/>
            <person name="Arikawa K."/>
            <person name="Arita K."/>
            <person name="Bito T."/>
            <person name="Chiden Y."/>
            <person name="Fujitsuka N."/>
            <person name="Fukunaka R."/>
            <person name="Hamada M."/>
            <person name="Harada C."/>
            <person name="Hayashi A."/>
            <person name="Hijishita S."/>
            <person name="Honda M."/>
            <person name="Hosokawa S."/>
            <person name="Ichikawa Y."/>
            <person name="Idonuma A."/>
            <person name="Iijima M."/>
            <person name="Ikeda M."/>
            <person name="Ikeno M."/>
            <person name="Ito K."/>
            <person name="Ito S."/>
            <person name="Ito T."/>
            <person name="Ito Y."/>
            <person name="Ito Y."/>
            <person name="Iwabuchi A."/>
            <person name="Kamiya K."/>
            <person name="Karasawa W."/>
            <person name="Kurita K."/>
            <person name="Katagiri S."/>
            <person name="Kikuta A."/>
            <person name="Kobayashi H."/>
            <person name="Kobayashi N."/>
            <person name="Machita K."/>
            <person name="Maehara T."/>
            <person name="Masukawa M."/>
            <person name="Mizubayashi T."/>
            <person name="Mukai Y."/>
            <person name="Nagasaki H."/>
            <person name="Nagata Y."/>
            <person name="Naito S."/>
            <person name="Nakashima M."/>
            <person name="Nakama Y."/>
            <person name="Nakamichi Y."/>
            <person name="Nakamura M."/>
            <person name="Meguro A."/>
            <person name="Negishi M."/>
            <person name="Ohta I."/>
            <person name="Ohta T."/>
            <person name="Okamoto M."/>
            <person name="Ono N."/>
            <person name="Saji S."/>
            <person name="Sakaguchi M."/>
            <person name="Sakai K."/>
            <person name="Shibata M."/>
            <person name="Shimokawa T."/>
            <person name="Song J."/>
            <person name="Takazaki Y."/>
            <person name="Terasawa K."/>
            <person name="Tsugane M."/>
            <person name="Tsuji K."/>
            <person name="Ueda S."/>
            <person name="Waki K."/>
            <person name="Yamagata H."/>
            <person name="Yamamoto M."/>
            <person name="Yamamoto S."/>
            <person name="Yamane H."/>
            <person name="Yoshiki S."/>
            <person name="Yoshihara R."/>
            <person name="Yukawa K."/>
            <person name="Zhong H."/>
            <person name="Yano M."/>
            <person name="Yuan Q."/>
            <person name="Ouyang S."/>
            <person name="Liu J."/>
            <person name="Jones K.M."/>
            <person name="Gansberger K."/>
            <person name="Moffat K."/>
            <person name="Hill J."/>
            <person name="Bera J."/>
            <person name="Fadrosh D."/>
            <person name="Jin S."/>
            <person name="Johri S."/>
            <person name="Kim M."/>
            <person name="Overton L."/>
            <person name="Reardon M."/>
            <person name="Tsitrin T."/>
            <person name="Vuong H."/>
            <person name="Weaver B."/>
            <person name="Ciecko A."/>
            <person name="Tallon L."/>
            <person name="Jackson J."/>
            <person name="Pai G."/>
            <person name="Aken S.V."/>
            <person name="Utterback T."/>
            <person name="Reidmuller S."/>
            <person name="Feldblyum T."/>
            <person name="Hsiao J."/>
            <person name="Zismann V."/>
            <person name="Iobst S."/>
            <person name="de Vazeille A.R."/>
            <person name="Buell C.R."/>
            <person name="Ying K."/>
            <person name="Li Y."/>
            <person name="Lu T."/>
            <person name="Huang Y."/>
            <person name="Zhao Q."/>
            <person name="Feng Q."/>
            <person name="Zhang L."/>
            <person name="Zhu J."/>
            <person name="Weng Q."/>
            <person name="Mu J."/>
            <person name="Lu Y."/>
            <person name="Fan D."/>
            <person name="Liu Y."/>
            <person name="Guan J."/>
            <person name="Zhang Y."/>
            <person name="Yu S."/>
            <person name="Liu X."/>
            <person name="Zhang Y."/>
            <person name="Hong G."/>
            <person name="Han B."/>
            <person name="Choisne N."/>
            <person name="Demange N."/>
            <person name="Orjeda G."/>
            <person name="Samain S."/>
            <person name="Cattolico L."/>
            <person name="Pelletier E."/>
            <person name="Couloux A."/>
            <person name="Segurens B."/>
            <person name="Wincker P."/>
            <person name="D'Hont A."/>
            <person name="Scarpelli C."/>
            <person name="Weissenbach J."/>
            <person name="Salanoubat M."/>
            <person name="Quetier F."/>
            <person name="Yu Y."/>
            <person name="Kim H.R."/>
            <person name="Rambo T."/>
            <person name="Currie J."/>
            <person name="Collura K."/>
            <person name="Luo M."/>
            <person name="Yang T."/>
            <person name="Ammiraju J.S.S."/>
            <person name="Engler F."/>
            <person name="Soderlund C."/>
            <person name="Wing R.A."/>
            <person name="Palmer L.E."/>
            <person name="de la Bastide M."/>
            <person name="Spiegel L."/>
            <person name="Nascimento L."/>
            <person name="Zutavern T."/>
            <person name="O'Shaughnessy A."/>
            <person name="Dike S."/>
            <person name="Dedhia N."/>
            <person name="Preston R."/>
            <person name="Balija V."/>
            <person name="McCombie W.R."/>
            <person name="Chow T."/>
            <person name="Chen H."/>
            <person name="Chung M."/>
            <person name="Chen C."/>
            <person name="Shaw J."/>
            <person name="Wu H."/>
            <person name="Hsiao K."/>
            <person name="Chao Y."/>
            <person name="Chu M."/>
            <person name="Cheng C."/>
            <person name="Hour A."/>
            <person name="Lee P."/>
            <person name="Lin S."/>
            <person name="Lin Y."/>
            <person name="Liou J."/>
            <person name="Liu S."/>
            <person name="Hsing Y."/>
            <person name="Raghuvanshi S."/>
            <person name="Mohanty A."/>
            <person name="Bharti A.K."/>
            <person name="Gaur A."/>
            <person name="Gupta V."/>
            <person name="Kumar D."/>
            <person name="Ravi V."/>
            <person name="Vij S."/>
            <person name="Kapur A."/>
            <person name="Khurana P."/>
            <person name="Khurana P."/>
            <person name="Khurana J.P."/>
            <person name="Tyagi A.K."/>
            <person name="Gaikwad K."/>
            <person name="Singh A."/>
            <person name="Dalal V."/>
            <person name="Srivastava S."/>
            <person name="Dixit A."/>
            <person name="Pal A.K."/>
            <person name="Ghazi I.A."/>
            <person name="Yadav M."/>
            <person name="Pandit A."/>
            <person name="Bhargava A."/>
            <person name="Sureshbabu K."/>
            <person name="Batra K."/>
            <person name="Sharma T.R."/>
            <person name="Mohapatra T."/>
            <person name="Singh N.K."/>
            <person name="Messing J."/>
            <person name="Nelson A.B."/>
            <person name="Fuks G."/>
            <person name="Kavchok S."/>
            <person name="Keizer G."/>
            <person name="Linton E."/>
            <person name="Llaca V."/>
            <person name="Song R."/>
            <person name="Tanyolac B."/>
            <person name="Young S."/>
            <person name="Ho-Il K."/>
            <person name="Hahn J.H."/>
            <person name="Sangsakoo G."/>
            <person name="Vanavichit A."/>
            <person name="de Mattos Luiz.A.T."/>
            <person name="Zimmer P.D."/>
            <person name="Malone G."/>
            <person name="Dellagostin O."/>
            <person name="de Oliveira A.C."/>
            <person name="Bevan M."/>
            <person name="Bancroft I."/>
            <person name="Minx P."/>
            <person name="Cordum H."/>
            <person name="Wilson R."/>
            <person name="Cheng Z."/>
            <person name="Jin W."/>
            <person name="Jiang J."/>
            <person name="Leong S.A."/>
            <person name="Iwama H."/>
            <person name="Gojobori T."/>
            <person name="Itoh T."/>
            <person name="Niimura Y."/>
            <person name="Fujii Y."/>
            <person name="Habara T."/>
            <person name="Sakai H."/>
            <person name="Sato Y."/>
            <person name="Wilson G."/>
            <person name="Kumar K."/>
            <person name="McCouch S."/>
            <person name="Juretic N."/>
            <person name="Hoen D."/>
            <person name="Wright S."/>
            <person name="Bruskiewich R."/>
            <person name="Bureau T."/>
            <person name="Miyao A."/>
            <person name="Hirochika H."/>
            <person name="Nishikawa T."/>
            <person name="Kadowaki K."/>
            <person name="Sugiura M."/>
            <person name="Burr B."/>
            <person name="Sasaki T."/>
        </authorList>
    </citation>
    <scope>NUCLEOTIDE SEQUENCE [LARGE SCALE GENOMIC DNA]</scope>
    <source>
        <strain evidence="3">cv. Nipponbare</strain>
    </source>
</reference>
<dbReference type="EMBL" id="AP005529">
    <property type="protein sequence ID" value="BAD11638.1"/>
    <property type="molecule type" value="Genomic_DNA"/>
</dbReference>
<reference evidence="1" key="1">
    <citation type="submission" date="2001-07" db="EMBL/GenBank/DDBJ databases">
        <title>Oryza sativa nipponbare(GA3) genomic DNA, chromosome 8, BAC clone:OJ1789_C07.</title>
        <authorList>
            <person name="Sasaki T."/>
            <person name="Matsumoto T."/>
            <person name="Yamamoto K."/>
        </authorList>
    </citation>
    <scope>NUCLEOTIDE SEQUENCE</scope>
</reference>
<evidence type="ECO:0000313" key="2">
    <source>
        <dbReference type="EMBL" id="BAD11638.1"/>
    </source>
</evidence>
<name>Q6YZF1_ORYSJ</name>